<dbReference type="PRINTS" id="PR00258">
    <property type="entry name" value="SPERACTRCPTR"/>
</dbReference>
<comment type="caution">
    <text evidence="2">Lacks conserved residue(s) required for the propagation of feature annotation.</text>
</comment>
<protein>
    <recommendedName>
        <fullName evidence="3">SRCR domain-containing protein</fullName>
    </recommendedName>
</protein>
<dbReference type="PROSITE" id="PS50287">
    <property type="entry name" value="SRCR_2"/>
    <property type="match status" value="1"/>
</dbReference>
<dbReference type="GO" id="GO:0016020">
    <property type="term" value="C:membrane"/>
    <property type="evidence" value="ECO:0007669"/>
    <property type="project" value="InterPro"/>
</dbReference>
<dbReference type="SUPFAM" id="SSF56487">
    <property type="entry name" value="SRCR-like"/>
    <property type="match status" value="1"/>
</dbReference>
<evidence type="ECO:0000313" key="5">
    <source>
        <dbReference type="Proteomes" id="UP000749559"/>
    </source>
</evidence>
<dbReference type="EMBL" id="CAIIXF020000010">
    <property type="protein sequence ID" value="CAH1796201.1"/>
    <property type="molecule type" value="Genomic_DNA"/>
</dbReference>
<dbReference type="PANTHER" id="PTHR48071:SF18">
    <property type="entry name" value="DELETED IN MALIGNANT BRAIN TUMORS 1 PROTEIN-RELATED"/>
    <property type="match status" value="1"/>
</dbReference>
<comment type="caution">
    <text evidence="4">The sequence shown here is derived from an EMBL/GenBank/DDBJ whole genome shotgun (WGS) entry which is preliminary data.</text>
</comment>
<name>A0A8S4PPN0_OWEFU</name>
<gene>
    <name evidence="4" type="ORF">OFUS_LOCUS20637</name>
</gene>
<dbReference type="InterPro" id="IPR036772">
    <property type="entry name" value="SRCR-like_dom_sf"/>
</dbReference>
<feature type="domain" description="SRCR" evidence="3">
    <location>
        <begin position="51"/>
        <end position="162"/>
    </location>
</feature>
<dbReference type="Proteomes" id="UP000749559">
    <property type="component" value="Unassembled WGS sequence"/>
</dbReference>
<keyword evidence="5" id="KW-1185">Reference proteome</keyword>
<evidence type="ECO:0000256" key="1">
    <source>
        <dbReference type="ARBA" id="ARBA00023157"/>
    </source>
</evidence>
<accession>A0A8S4PPN0</accession>
<proteinExistence type="predicted"/>
<dbReference type="Pfam" id="PF00530">
    <property type="entry name" value="SRCR"/>
    <property type="match status" value="1"/>
</dbReference>
<reference evidence="4" key="1">
    <citation type="submission" date="2022-03" db="EMBL/GenBank/DDBJ databases">
        <authorList>
            <person name="Martin C."/>
        </authorList>
    </citation>
    <scope>NUCLEOTIDE SEQUENCE</scope>
</reference>
<dbReference type="SMART" id="SM00202">
    <property type="entry name" value="SR"/>
    <property type="match status" value="1"/>
</dbReference>
<sequence length="627" mass="73643">MSVTAESTNSICNCNTIMFRLEVILILLSFIEDYSLEGKKDNIFPFRKTQVRLVGGDNDEQGRLEVKVNGTWGTVAPLRVIERGPTELQISQEICKKLGFPPNAARYVRDKFGPGEGLIYTMQTKVSQKKPKQPFKFWLEECHGKKNGQFCTHNDDIGFECDRWKLLYSDVKFDGYLNTYRNQGWKPITFYPSYSSGNLETNLFYYINHRVACNTFGADTSDTRTLGKDSYAIKHVPSDFSQNWPEYICSNEVKIKENKHCSINISTETKFNIEKFKTTVQLECERKQQRKIFQKELKQCVSIKMLRAYMNKINRVVYFDCPLNYQVKKITLRHGNDSVIFGYPDVCTMHSNKWCLDDKKMKFYFNKIKNYCKGLRRCQPMGEFIHNFYVSCNATEQLARIFTYNCEPISSEFWTQTVDYYGFREFGKMHTYFEVNDNMLYKHETWGITRLLGDSIEEVTKKIACDEFEFKKSPQRHEEESEDYHFMDPLMDRWKEHYHLGCGPKDKHLDDCRISTHKQGHGTEFERNLRCIDESPQNHRYGSCAVFDSYDKNGKTTCDFHRMDPNPPSELCCNCWLLFQDPFTLEAHPWGAMSKAAKSACSFKGHEKICPCVPELWKRIYISYNYY</sequence>
<dbReference type="Gene3D" id="3.10.250.10">
    <property type="entry name" value="SRCR-like domain"/>
    <property type="match status" value="1"/>
</dbReference>
<evidence type="ECO:0000259" key="3">
    <source>
        <dbReference type="PROSITE" id="PS50287"/>
    </source>
</evidence>
<evidence type="ECO:0000256" key="2">
    <source>
        <dbReference type="PROSITE-ProRule" id="PRU00196"/>
    </source>
</evidence>
<keyword evidence="1" id="KW-1015">Disulfide bond</keyword>
<dbReference type="InterPro" id="IPR001190">
    <property type="entry name" value="SRCR"/>
</dbReference>
<dbReference type="PANTHER" id="PTHR48071">
    <property type="entry name" value="SRCR DOMAIN-CONTAINING PROTEIN"/>
    <property type="match status" value="1"/>
</dbReference>
<evidence type="ECO:0000313" key="4">
    <source>
        <dbReference type="EMBL" id="CAH1796201.1"/>
    </source>
</evidence>
<organism evidence="4 5">
    <name type="scientific">Owenia fusiformis</name>
    <name type="common">Polychaete worm</name>
    <dbReference type="NCBI Taxonomy" id="6347"/>
    <lineage>
        <taxon>Eukaryota</taxon>
        <taxon>Metazoa</taxon>
        <taxon>Spiralia</taxon>
        <taxon>Lophotrochozoa</taxon>
        <taxon>Annelida</taxon>
        <taxon>Polychaeta</taxon>
        <taxon>Sedentaria</taxon>
        <taxon>Canalipalpata</taxon>
        <taxon>Sabellida</taxon>
        <taxon>Oweniida</taxon>
        <taxon>Oweniidae</taxon>
        <taxon>Owenia</taxon>
    </lineage>
</organism>
<dbReference type="AlphaFoldDB" id="A0A8S4PPN0"/>